<name>A0AAE3ACH6_9FIRM</name>
<gene>
    <name evidence="1" type="ORF">LKD37_03175</name>
</gene>
<organism evidence="1 2">
    <name type="scientific">Brotocaccenecus cirricatena</name>
    <dbReference type="NCBI Taxonomy" id="3064195"/>
    <lineage>
        <taxon>Bacteria</taxon>
        <taxon>Bacillati</taxon>
        <taxon>Bacillota</taxon>
        <taxon>Clostridia</taxon>
        <taxon>Eubacteriales</taxon>
        <taxon>Oscillospiraceae</taxon>
        <taxon>Brotocaccenecus</taxon>
    </lineage>
</organism>
<protein>
    <submittedName>
        <fullName evidence="1">Nitrous oxide-stimulated promoter family protein</fullName>
    </submittedName>
</protein>
<sequence length="86" mass="9904">MLRRCGRGAHGTRRKEPCPVCATLPGNASQRRVRCPHGDNKPFCASRPIYYRMVRMCAVMRYAEPSMLLSRPIAERLFLRFPIPEV</sequence>
<dbReference type="RefSeq" id="WP_081338277.1">
    <property type="nucleotide sequence ID" value="NZ_JAJEPW010000005.1"/>
</dbReference>
<proteinExistence type="predicted"/>
<dbReference type="Proteomes" id="UP001199319">
    <property type="component" value="Unassembled WGS sequence"/>
</dbReference>
<dbReference type="Pfam" id="PF11756">
    <property type="entry name" value="YgbA_NO"/>
    <property type="match status" value="1"/>
</dbReference>
<evidence type="ECO:0000313" key="2">
    <source>
        <dbReference type="Proteomes" id="UP001199319"/>
    </source>
</evidence>
<accession>A0AAE3ACH6</accession>
<keyword evidence="2" id="KW-1185">Reference proteome</keyword>
<dbReference type="EMBL" id="JAJEPW010000005">
    <property type="protein sequence ID" value="MCC2128533.1"/>
    <property type="molecule type" value="Genomic_DNA"/>
</dbReference>
<dbReference type="AlphaFoldDB" id="A0AAE3ACH6"/>
<dbReference type="InterPro" id="IPR020483">
    <property type="entry name" value="Uncharacterised_YgbA"/>
</dbReference>
<evidence type="ECO:0000313" key="1">
    <source>
        <dbReference type="EMBL" id="MCC2128533.1"/>
    </source>
</evidence>
<reference evidence="1" key="1">
    <citation type="submission" date="2021-10" db="EMBL/GenBank/DDBJ databases">
        <title>Anaerobic single-cell dispensing facilitates the cultivation of human gut bacteria.</title>
        <authorList>
            <person name="Afrizal A."/>
        </authorList>
    </citation>
    <scope>NUCLEOTIDE SEQUENCE</scope>
    <source>
        <strain evidence="1">CLA-AA-H272</strain>
    </source>
</reference>
<comment type="caution">
    <text evidence="1">The sequence shown here is derived from an EMBL/GenBank/DDBJ whole genome shotgun (WGS) entry which is preliminary data.</text>
</comment>